<gene>
    <name evidence="1" type="ORF">BN863_9360</name>
</gene>
<sequence length="39" mass="4579">MHIEYSLKQSISFFYKTNKEKKFKEVTAGISKINKKNIG</sequence>
<dbReference type="HOGENOM" id="CLU_3310164_0_0_10"/>
<proteinExistence type="predicted"/>
<accession>T2KJP2</accession>
<name>T2KJP2_FORAG</name>
<protein>
    <submittedName>
        <fullName evidence="1">Uncharacterized protein</fullName>
    </submittedName>
</protein>
<dbReference type="EMBL" id="HG315671">
    <property type="protein sequence ID" value="CDF78648.1"/>
    <property type="molecule type" value="Genomic_DNA"/>
</dbReference>
<organism evidence="1 2">
    <name type="scientific">Formosa agariphila (strain DSM 15362 / KCTC 12365 / LMG 23005 / KMM 3901 / M-2Alg 35-1)</name>
    <dbReference type="NCBI Taxonomy" id="1347342"/>
    <lineage>
        <taxon>Bacteria</taxon>
        <taxon>Pseudomonadati</taxon>
        <taxon>Bacteroidota</taxon>
        <taxon>Flavobacteriia</taxon>
        <taxon>Flavobacteriales</taxon>
        <taxon>Flavobacteriaceae</taxon>
        <taxon>Formosa</taxon>
    </lineage>
</organism>
<evidence type="ECO:0000313" key="1">
    <source>
        <dbReference type="EMBL" id="CDF78648.1"/>
    </source>
</evidence>
<dbReference type="Proteomes" id="UP000016160">
    <property type="component" value="Chromosome"/>
</dbReference>
<keyword evidence="2" id="KW-1185">Reference proteome</keyword>
<reference evidence="1 2" key="1">
    <citation type="journal article" date="2013" name="Appl. Environ. Microbiol.">
        <title>The genome of the alga-associated marine flavobacterium Formosa agariphila KMM 3901T reveals a broad potential for degradation of algal polysaccharides.</title>
        <authorList>
            <person name="Mann A.J."/>
            <person name="Hahnke R.L."/>
            <person name="Huang S."/>
            <person name="Werner J."/>
            <person name="Xing P."/>
            <person name="Barbeyron T."/>
            <person name="Huettel B."/>
            <person name="Stueber K."/>
            <person name="Reinhardt R."/>
            <person name="Harder J."/>
            <person name="Gloeckner F.O."/>
            <person name="Amann R.I."/>
            <person name="Teeling H."/>
        </authorList>
    </citation>
    <scope>NUCLEOTIDE SEQUENCE [LARGE SCALE GENOMIC DNA]</scope>
    <source>
        <strain evidence="2">DSM 15362 / KCTC 12365 / LMG 23005 / KMM 3901</strain>
    </source>
</reference>
<dbReference type="PATRIC" id="fig|1347342.6.peg.946"/>
<evidence type="ECO:0000313" key="2">
    <source>
        <dbReference type="Proteomes" id="UP000016160"/>
    </source>
</evidence>
<dbReference type="AlphaFoldDB" id="T2KJP2"/>